<feature type="region of interest" description="Disordered" evidence="7">
    <location>
        <begin position="85"/>
        <end position="106"/>
    </location>
</feature>
<proteinExistence type="predicted"/>
<evidence type="ECO:0000313" key="10">
    <source>
        <dbReference type="Proteomes" id="UP001211907"/>
    </source>
</evidence>
<dbReference type="InterPro" id="IPR001356">
    <property type="entry name" value="HD"/>
</dbReference>
<dbReference type="GO" id="GO:0030154">
    <property type="term" value="P:cell differentiation"/>
    <property type="evidence" value="ECO:0007669"/>
    <property type="project" value="TreeGrafter"/>
</dbReference>
<protein>
    <recommendedName>
        <fullName evidence="8">Homeobox domain-containing protein</fullName>
    </recommendedName>
</protein>
<feature type="domain" description="Homeobox" evidence="8">
    <location>
        <begin position="143"/>
        <end position="184"/>
    </location>
</feature>
<dbReference type="Gene3D" id="1.10.10.60">
    <property type="entry name" value="Homeodomain-like"/>
    <property type="match status" value="1"/>
</dbReference>
<dbReference type="GO" id="GO:0000978">
    <property type="term" value="F:RNA polymerase II cis-regulatory region sequence-specific DNA binding"/>
    <property type="evidence" value="ECO:0007669"/>
    <property type="project" value="TreeGrafter"/>
</dbReference>
<evidence type="ECO:0000256" key="7">
    <source>
        <dbReference type="SAM" id="MobiDB-lite"/>
    </source>
</evidence>
<keyword evidence="10" id="KW-1185">Reference proteome</keyword>
<dbReference type="EMBL" id="JADGJH010001104">
    <property type="protein sequence ID" value="KAJ3118891.1"/>
    <property type="molecule type" value="Genomic_DNA"/>
</dbReference>
<gene>
    <name evidence="9" type="ORF">HK100_000525</name>
</gene>
<dbReference type="PANTHER" id="PTHR24324">
    <property type="entry name" value="HOMEOBOX PROTEIN HHEX"/>
    <property type="match status" value="1"/>
</dbReference>
<dbReference type="Pfam" id="PF00046">
    <property type="entry name" value="Homeodomain"/>
    <property type="match status" value="1"/>
</dbReference>
<keyword evidence="4 5" id="KW-0539">Nucleus</keyword>
<evidence type="ECO:0000259" key="8">
    <source>
        <dbReference type="PROSITE" id="PS50071"/>
    </source>
</evidence>
<organism evidence="9 10">
    <name type="scientific">Physocladia obscura</name>
    <dbReference type="NCBI Taxonomy" id="109957"/>
    <lineage>
        <taxon>Eukaryota</taxon>
        <taxon>Fungi</taxon>
        <taxon>Fungi incertae sedis</taxon>
        <taxon>Chytridiomycota</taxon>
        <taxon>Chytridiomycota incertae sedis</taxon>
        <taxon>Chytridiomycetes</taxon>
        <taxon>Chytridiales</taxon>
        <taxon>Chytriomycetaceae</taxon>
        <taxon>Physocladia</taxon>
    </lineage>
</organism>
<dbReference type="SUPFAM" id="SSF46689">
    <property type="entry name" value="Homeodomain-like"/>
    <property type="match status" value="1"/>
</dbReference>
<keyword evidence="2 5" id="KW-0238">DNA-binding</keyword>
<dbReference type="PANTHER" id="PTHR24324:SF5">
    <property type="entry name" value="HEMATOPOIETICALLY-EXPRESSED HOMEOBOX PROTEIN HHEX"/>
    <property type="match status" value="1"/>
</dbReference>
<dbReference type="GO" id="GO:0005634">
    <property type="term" value="C:nucleus"/>
    <property type="evidence" value="ECO:0007669"/>
    <property type="project" value="UniProtKB-SubCell"/>
</dbReference>
<comment type="subcellular location">
    <subcellularLocation>
        <location evidence="1 5 6">Nucleus</location>
    </subcellularLocation>
</comment>
<dbReference type="Proteomes" id="UP001211907">
    <property type="component" value="Unassembled WGS sequence"/>
</dbReference>
<feature type="DNA-binding region" description="Homeobox" evidence="5">
    <location>
        <begin position="145"/>
        <end position="185"/>
    </location>
</feature>
<evidence type="ECO:0000256" key="5">
    <source>
        <dbReference type="PROSITE-ProRule" id="PRU00108"/>
    </source>
</evidence>
<evidence type="ECO:0000256" key="2">
    <source>
        <dbReference type="ARBA" id="ARBA00023125"/>
    </source>
</evidence>
<feature type="region of interest" description="Disordered" evidence="7">
    <location>
        <begin position="31"/>
        <end position="56"/>
    </location>
</feature>
<dbReference type="AlphaFoldDB" id="A0AAD5SZ78"/>
<dbReference type="SMART" id="SM00389">
    <property type="entry name" value="HOX"/>
    <property type="match status" value="1"/>
</dbReference>
<dbReference type="CDD" id="cd00086">
    <property type="entry name" value="homeodomain"/>
    <property type="match status" value="1"/>
</dbReference>
<evidence type="ECO:0000256" key="6">
    <source>
        <dbReference type="RuleBase" id="RU000682"/>
    </source>
</evidence>
<name>A0AAD5SZ78_9FUNG</name>
<evidence type="ECO:0000256" key="3">
    <source>
        <dbReference type="ARBA" id="ARBA00023155"/>
    </source>
</evidence>
<dbReference type="InterPro" id="IPR009057">
    <property type="entry name" value="Homeodomain-like_sf"/>
</dbReference>
<accession>A0AAD5SZ78</accession>
<dbReference type="PROSITE" id="PS50071">
    <property type="entry name" value="HOMEOBOX_2"/>
    <property type="match status" value="1"/>
</dbReference>
<reference evidence="9" key="1">
    <citation type="submission" date="2020-05" db="EMBL/GenBank/DDBJ databases">
        <title>Phylogenomic resolution of chytrid fungi.</title>
        <authorList>
            <person name="Stajich J.E."/>
            <person name="Amses K."/>
            <person name="Simmons R."/>
            <person name="Seto K."/>
            <person name="Myers J."/>
            <person name="Bonds A."/>
            <person name="Quandt C.A."/>
            <person name="Barry K."/>
            <person name="Liu P."/>
            <person name="Grigoriev I."/>
            <person name="Longcore J.E."/>
            <person name="James T.Y."/>
        </authorList>
    </citation>
    <scope>NUCLEOTIDE SEQUENCE</scope>
    <source>
        <strain evidence="9">JEL0513</strain>
    </source>
</reference>
<comment type="caution">
    <text evidence="9">The sequence shown here is derived from an EMBL/GenBank/DDBJ whole genome shotgun (WGS) entry which is preliminary data.</text>
</comment>
<dbReference type="InterPro" id="IPR051000">
    <property type="entry name" value="Homeobox_DNA-bind_prot"/>
</dbReference>
<dbReference type="GO" id="GO:0006357">
    <property type="term" value="P:regulation of transcription by RNA polymerase II"/>
    <property type="evidence" value="ECO:0007669"/>
    <property type="project" value="TreeGrafter"/>
</dbReference>
<keyword evidence="3 5" id="KW-0371">Homeobox</keyword>
<evidence type="ECO:0000313" key="9">
    <source>
        <dbReference type="EMBL" id="KAJ3118891.1"/>
    </source>
</evidence>
<evidence type="ECO:0000256" key="1">
    <source>
        <dbReference type="ARBA" id="ARBA00004123"/>
    </source>
</evidence>
<sequence length="251" mass="26509">MEGISHTYCDSGLELLCSAADIAAAAAAEAQTVPTTESATTTDSGTNTTAGTEAGMGNINARTNAITNAGNTHINTLHALSSRLPSPPFSVSSAATSPPKPNNLLASDLVAPATTSRTAATTSFVSNLTSTLAVASGSSVRATRAQLNVLEDLFRVNPVPSGVEHHHIAERLGMTRKSVRNWFQLSFLVNNRAKLRRLAQQGDENAGAFVQTMNDLQKRKSSEPYSMSWQVENNTKDSPPIIVVLPHEATP</sequence>
<evidence type="ECO:0000256" key="4">
    <source>
        <dbReference type="ARBA" id="ARBA00023242"/>
    </source>
</evidence>